<evidence type="ECO:0000313" key="4">
    <source>
        <dbReference type="Proteomes" id="UP001549111"/>
    </source>
</evidence>
<sequence>MTNEPAFVPEFLTLSEAVSHLVHKTGRHWDVSTLLGFCAEKHIALHAAVPRSARAVQCEVTDYLPFTIRPVKMKLRTVMGQNHARYRPGSWCMAIAHPITVANVWLTGRGDVAHGVPTARDPDPDMVLFVNDQNEPVRHEVTAADLRVWRETLANILDKWRELETPRPPATPDIAGDFVALLPPVIQSDPNLSPAAYLKPTKKPGDDWTPADYAELLRQYESLTTGPGAMKGEAARCALGEAWSYAPNSIKPFLTTARKQRRPTT</sequence>
<evidence type="ECO:0000313" key="2">
    <source>
        <dbReference type="EMBL" id="QEN01144.1"/>
    </source>
</evidence>
<dbReference type="AlphaFoldDB" id="A0A5C1Q3B9"/>
<dbReference type="EMBL" id="CP035708">
    <property type="protein sequence ID" value="QEN01144.1"/>
    <property type="molecule type" value="Genomic_DNA"/>
</dbReference>
<evidence type="ECO:0000313" key="1">
    <source>
        <dbReference type="EMBL" id="MET3602474.1"/>
    </source>
</evidence>
<reference evidence="2 3" key="1">
    <citation type="submission" date="2019-02" db="EMBL/GenBank/DDBJ databases">
        <title>Complete Genome Sequence and Methylome Analysis of Sphaerotilus natans subsp. sulfidivorans D-507.</title>
        <authorList>
            <person name="Fomenkov A."/>
            <person name="Gridneva E."/>
            <person name="Smolyakov D."/>
            <person name="Dubinina G."/>
            <person name="Vincze T."/>
            <person name="Grabovich M."/>
            <person name="Roberts R.J."/>
        </authorList>
    </citation>
    <scope>NUCLEOTIDE SEQUENCE [LARGE SCALE GENOMIC DNA]</scope>
    <source>
        <strain evidence="2 3">D-507</strain>
    </source>
</reference>
<keyword evidence="4" id="KW-1185">Reference proteome</keyword>
<proteinExistence type="predicted"/>
<dbReference type="KEGG" id="snn:EWH46_10420"/>
<dbReference type="EMBL" id="JBEPLS010000001">
    <property type="protein sequence ID" value="MET3602474.1"/>
    <property type="molecule type" value="Genomic_DNA"/>
</dbReference>
<gene>
    <name evidence="1" type="ORF">ABIC99_000250</name>
    <name evidence="2" type="ORF">EWH46_10420</name>
</gene>
<evidence type="ECO:0000313" key="3">
    <source>
        <dbReference type="Proteomes" id="UP000323522"/>
    </source>
</evidence>
<dbReference type="Proteomes" id="UP001549111">
    <property type="component" value="Unassembled WGS sequence"/>
</dbReference>
<protein>
    <submittedName>
        <fullName evidence="2">Uncharacterized protein</fullName>
    </submittedName>
</protein>
<accession>A0A5C1Q3B9</accession>
<dbReference type="RefSeq" id="WP_149503847.1">
    <property type="nucleotide sequence ID" value="NZ_CP035708.1"/>
</dbReference>
<name>A0A5C1Q3B9_9BURK</name>
<organism evidence="2 3">
    <name type="scientific">Sphaerotilus sulfidivorans</name>
    <dbReference type="NCBI Taxonomy" id="639200"/>
    <lineage>
        <taxon>Bacteria</taxon>
        <taxon>Pseudomonadati</taxon>
        <taxon>Pseudomonadota</taxon>
        <taxon>Betaproteobacteria</taxon>
        <taxon>Burkholderiales</taxon>
        <taxon>Sphaerotilaceae</taxon>
        <taxon>Sphaerotilus</taxon>
    </lineage>
</organism>
<reference evidence="1 4" key="2">
    <citation type="submission" date="2024-06" db="EMBL/GenBank/DDBJ databases">
        <title>Genomic Encyclopedia of Type Strains, Phase IV (KMG-IV): sequencing the most valuable type-strain genomes for metagenomic binning, comparative biology and taxonomic classification.</title>
        <authorList>
            <person name="Goeker M."/>
        </authorList>
    </citation>
    <scope>NUCLEOTIDE SEQUENCE [LARGE SCALE GENOMIC DNA]</scope>
    <source>
        <strain evidence="1 4">D-501</strain>
    </source>
</reference>
<dbReference type="Proteomes" id="UP000323522">
    <property type="component" value="Chromosome"/>
</dbReference>